<dbReference type="Proteomes" id="UP000316801">
    <property type="component" value="Unassembled WGS sequence"/>
</dbReference>
<reference evidence="1 2" key="1">
    <citation type="submission" date="2019-07" db="EMBL/GenBank/DDBJ databases">
        <title>Ln-dependent methylotrophs.</title>
        <authorList>
            <person name="Tani A."/>
        </authorList>
    </citation>
    <scope>NUCLEOTIDE SEQUENCE [LARGE SCALE GENOMIC DNA]</scope>
    <source>
        <strain evidence="1 2">SM12</strain>
    </source>
</reference>
<dbReference type="RefSeq" id="WP_143124606.1">
    <property type="nucleotide sequence ID" value="NZ_VJMG01000017.1"/>
</dbReference>
<gene>
    <name evidence="1" type="ORF">FNA46_07760</name>
</gene>
<keyword evidence="2" id="KW-1185">Reference proteome</keyword>
<evidence type="ECO:0000313" key="2">
    <source>
        <dbReference type="Proteomes" id="UP000316801"/>
    </source>
</evidence>
<sequence length="66" mass="7513">MEEFGWFCPGIGYWQSISWPDDETRAAYPPGTVQVPLKPMPTTEYIDWTWSGSEWIGVPRPAEPAP</sequence>
<proteinExistence type="predicted"/>
<dbReference type="AlphaFoldDB" id="A0A549TCV7"/>
<dbReference type="EMBL" id="VJMG01000017">
    <property type="protein sequence ID" value="TRL39822.1"/>
    <property type="molecule type" value="Genomic_DNA"/>
</dbReference>
<comment type="caution">
    <text evidence="1">The sequence shown here is derived from an EMBL/GenBank/DDBJ whole genome shotgun (WGS) entry which is preliminary data.</text>
</comment>
<accession>A0A549TCV7</accession>
<evidence type="ECO:0000313" key="1">
    <source>
        <dbReference type="EMBL" id="TRL39822.1"/>
    </source>
</evidence>
<protein>
    <submittedName>
        <fullName evidence="1">Uncharacterized protein</fullName>
    </submittedName>
</protein>
<organism evidence="1 2">
    <name type="scientific">Rhizobium straminoryzae</name>
    <dbReference type="NCBI Taxonomy" id="1387186"/>
    <lineage>
        <taxon>Bacteria</taxon>
        <taxon>Pseudomonadati</taxon>
        <taxon>Pseudomonadota</taxon>
        <taxon>Alphaproteobacteria</taxon>
        <taxon>Hyphomicrobiales</taxon>
        <taxon>Rhizobiaceae</taxon>
        <taxon>Rhizobium/Agrobacterium group</taxon>
        <taxon>Rhizobium</taxon>
    </lineage>
</organism>
<name>A0A549TCV7_9HYPH</name>